<evidence type="ECO:0000256" key="1">
    <source>
        <dbReference type="SAM" id="Phobius"/>
    </source>
</evidence>
<evidence type="ECO:0008006" key="4">
    <source>
        <dbReference type="Google" id="ProtNLM"/>
    </source>
</evidence>
<feature type="transmembrane region" description="Helical" evidence="1">
    <location>
        <begin position="40"/>
        <end position="60"/>
    </location>
</feature>
<protein>
    <recommendedName>
        <fullName evidence="4">G protein-coupled receptor</fullName>
    </recommendedName>
</protein>
<dbReference type="EMBL" id="BTRK01000006">
    <property type="protein sequence ID" value="GMR56638.1"/>
    <property type="molecule type" value="Genomic_DNA"/>
</dbReference>
<feature type="non-terminal residue" evidence="2">
    <location>
        <position position="1"/>
    </location>
</feature>
<dbReference type="Pfam" id="PF10327">
    <property type="entry name" value="7TM_GPCR_Sri"/>
    <property type="match status" value="1"/>
</dbReference>
<gene>
    <name evidence="2" type="ORF">PMAYCL1PPCAC_26833</name>
</gene>
<proteinExistence type="predicted"/>
<dbReference type="InterPro" id="IPR019429">
    <property type="entry name" value="7TM_GPCR_serpentine_rcpt_Sri"/>
</dbReference>
<name>A0AAN5I8L1_9BILA</name>
<keyword evidence="3" id="KW-1185">Reference proteome</keyword>
<feature type="transmembrane region" description="Helical" evidence="1">
    <location>
        <begin position="80"/>
        <end position="99"/>
    </location>
</feature>
<reference evidence="3" key="1">
    <citation type="submission" date="2022-10" db="EMBL/GenBank/DDBJ databases">
        <title>Genome assembly of Pristionchus species.</title>
        <authorList>
            <person name="Yoshida K."/>
            <person name="Sommer R.J."/>
        </authorList>
    </citation>
    <scope>NUCLEOTIDE SEQUENCE [LARGE SCALE GENOMIC DNA]</scope>
    <source>
        <strain evidence="3">RS5460</strain>
    </source>
</reference>
<dbReference type="AlphaFoldDB" id="A0AAN5I8L1"/>
<evidence type="ECO:0000313" key="3">
    <source>
        <dbReference type="Proteomes" id="UP001328107"/>
    </source>
</evidence>
<keyword evidence="1" id="KW-0812">Transmembrane</keyword>
<keyword evidence="1" id="KW-0472">Membrane</keyword>
<keyword evidence="1" id="KW-1133">Transmembrane helix</keyword>
<dbReference type="Proteomes" id="UP001328107">
    <property type="component" value="Unassembled WGS sequence"/>
</dbReference>
<feature type="non-terminal residue" evidence="2">
    <location>
        <position position="105"/>
    </location>
</feature>
<sequence length="105" mass="11731">PLVSDVFFHFVFDPAPLFPLPCLYRWQPVLPLPGSACICYVIWVLTLVWDFCAYAACFIYRHQAVLPPGFPGKLSERSRLIALGSLVVVTSVCGPTLMVSTREDK</sequence>
<organism evidence="2 3">
    <name type="scientific">Pristionchus mayeri</name>
    <dbReference type="NCBI Taxonomy" id="1317129"/>
    <lineage>
        <taxon>Eukaryota</taxon>
        <taxon>Metazoa</taxon>
        <taxon>Ecdysozoa</taxon>
        <taxon>Nematoda</taxon>
        <taxon>Chromadorea</taxon>
        <taxon>Rhabditida</taxon>
        <taxon>Rhabditina</taxon>
        <taxon>Diplogasteromorpha</taxon>
        <taxon>Diplogasteroidea</taxon>
        <taxon>Neodiplogasteridae</taxon>
        <taxon>Pristionchus</taxon>
    </lineage>
</organism>
<comment type="caution">
    <text evidence="2">The sequence shown here is derived from an EMBL/GenBank/DDBJ whole genome shotgun (WGS) entry which is preliminary data.</text>
</comment>
<evidence type="ECO:0000313" key="2">
    <source>
        <dbReference type="EMBL" id="GMR56638.1"/>
    </source>
</evidence>
<accession>A0AAN5I8L1</accession>